<accession>A0A0V0GNT0</accession>
<dbReference type="AlphaFoldDB" id="A0A0V0GNT0"/>
<sequence length="60" mass="7319">MNFFITMQLSKHNKQQTITRFNYNKMKSHKWRVIPYPCLMERLFPETLDSSTTNQSSYEK</sequence>
<proteinExistence type="predicted"/>
<name>A0A0V0GNT0_SOLCH</name>
<dbReference type="EMBL" id="GEDG01035990">
    <property type="protein sequence ID" value="JAP08939.1"/>
    <property type="molecule type" value="Transcribed_RNA"/>
</dbReference>
<reference evidence="1" key="1">
    <citation type="submission" date="2015-12" db="EMBL/GenBank/DDBJ databases">
        <title>Gene expression during late stages of embryo sac development: a critical building block for successful pollen-pistil interactions.</title>
        <authorList>
            <person name="Liu Y."/>
            <person name="Joly V."/>
            <person name="Sabar M."/>
            <person name="Matton D.P."/>
        </authorList>
    </citation>
    <scope>NUCLEOTIDE SEQUENCE</scope>
</reference>
<protein>
    <submittedName>
        <fullName evidence="1">Putative ovule protein</fullName>
    </submittedName>
</protein>
<organism evidence="1">
    <name type="scientific">Solanum chacoense</name>
    <name type="common">Chaco potato</name>
    <dbReference type="NCBI Taxonomy" id="4108"/>
    <lineage>
        <taxon>Eukaryota</taxon>
        <taxon>Viridiplantae</taxon>
        <taxon>Streptophyta</taxon>
        <taxon>Embryophyta</taxon>
        <taxon>Tracheophyta</taxon>
        <taxon>Spermatophyta</taxon>
        <taxon>Magnoliopsida</taxon>
        <taxon>eudicotyledons</taxon>
        <taxon>Gunneridae</taxon>
        <taxon>Pentapetalae</taxon>
        <taxon>asterids</taxon>
        <taxon>lamiids</taxon>
        <taxon>Solanales</taxon>
        <taxon>Solanaceae</taxon>
        <taxon>Solanoideae</taxon>
        <taxon>Solaneae</taxon>
        <taxon>Solanum</taxon>
    </lineage>
</organism>
<evidence type="ECO:0000313" key="1">
    <source>
        <dbReference type="EMBL" id="JAP08939.1"/>
    </source>
</evidence>